<proteinExistence type="predicted"/>
<dbReference type="HOGENOM" id="CLU_1374635_0_0_1"/>
<accession>H3H6F7</accession>
<dbReference type="Proteomes" id="UP000005238">
    <property type="component" value="Unassembled WGS sequence"/>
</dbReference>
<feature type="region of interest" description="Disordered" evidence="1">
    <location>
        <begin position="12"/>
        <end position="131"/>
    </location>
</feature>
<dbReference type="eggNOG" id="ENOG502QVW1">
    <property type="taxonomic scope" value="Eukaryota"/>
</dbReference>
<feature type="compositionally biased region" description="Basic residues" evidence="1">
    <location>
        <begin position="74"/>
        <end position="88"/>
    </location>
</feature>
<feature type="compositionally biased region" description="Low complexity" evidence="1">
    <location>
        <begin position="100"/>
        <end position="114"/>
    </location>
</feature>
<evidence type="ECO:0000313" key="2">
    <source>
        <dbReference type="EnsemblProtists" id="Phyra86260"/>
    </source>
</evidence>
<dbReference type="InParanoid" id="H3H6F7"/>
<dbReference type="VEuPathDB" id="FungiDB:KRP23_4487"/>
<organism evidence="2 3">
    <name type="scientific">Phytophthora ramorum</name>
    <name type="common">Sudden oak death agent</name>
    <dbReference type="NCBI Taxonomy" id="164328"/>
    <lineage>
        <taxon>Eukaryota</taxon>
        <taxon>Sar</taxon>
        <taxon>Stramenopiles</taxon>
        <taxon>Oomycota</taxon>
        <taxon>Peronosporomycetes</taxon>
        <taxon>Peronosporales</taxon>
        <taxon>Peronosporaceae</taxon>
        <taxon>Phytophthora</taxon>
    </lineage>
</organism>
<evidence type="ECO:0000256" key="1">
    <source>
        <dbReference type="SAM" id="MobiDB-lite"/>
    </source>
</evidence>
<feature type="compositionally biased region" description="Basic and acidic residues" evidence="1">
    <location>
        <begin position="21"/>
        <end position="30"/>
    </location>
</feature>
<feature type="compositionally biased region" description="Polar residues" evidence="1">
    <location>
        <begin position="36"/>
        <end position="73"/>
    </location>
</feature>
<dbReference type="EnsemblProtists" id="Phyra86260">
    <property type="protein sequence ID" value="Phyra86260"/>
    <property type="gene ID" value="Phyra86260"/>
</dbReference>
<evidence type="ECO:0000313" key="3">
    <source>
        <dbReference type="Proteomes" id="UP000005238"/>
    </source>
</evidence>
<reference evidence="2" key="2">
    <citation type="submission" date="2015-06" db="UniProtKB">
        <authorList>
            <consortium name="EnsemblProtists"/>
        </authorList>
    </citation>
    <scope>IDENTIFICATION</scope>
    <source>
        <strain evidence="2">Pr102</strain>
    </source>
</reference>
<reference evidence="3" key="1">
    <citation type="journal article" date="2006" name="Science">
        <title>Phytophthora genome sequences uncover evolutionary origins and mechanisms of pathogenesis.</title>
        <authorList>
            <person name="Tyler B.M."/>
            <person name="Tripathy S."/>
            <person name="Zhang X."/>
            <person name="Dehal P."/>
            <person name="Jiang R.H."/>
            <person name="Aerts A."/>
            <person name="Arredondo F.D."/>
            <person name="Baxter L."/>
            <person name="Bensasson D."/>
            <person name="Beynon J.L."/>
            <person name="Chapman J."/>
            <person name="Damasceno C.M."/>
            <person name="Dorrance A.E."/>
            <person name="Dou D."/>
            <person name="Dickerman A.W."/>
            <person name="Dubchak I.L."/>
            <person name="Garbelotto M."/>
            <person name="Gijzen M."/>
            <person name="Gordon S.G."/>
            <person name="Govers F."/>
            <person name="Grunwald N.J."/>
            <person name="Huang W."/>
            <person name="Ivors K.L."/>
            <person name="Jones R.W."/>
            <person name="Kamoun S."/>
            <person name="Krampis K."/>
            <person name="Lamour K.H."/>
            <person name="Lee M.K."/>
            <person name="McDonald W.H."/>
            <person name="Medina M."/>
            <person name="Meijer H.J."/>
            <person name="Nordberg E.K."/>
            <person name="Maclean D.J."/>
            <person name="Ospina-Giraldo M.D."/>
            <person name="Morris P.F."/>
            <person name="Phuntumart V."/>
            <person name="Putnam N.H."/>
            <person name="Rash S."/>
            <person name="Rose J.K."/>
            <person name="Sakihama Y."/>
            <person name="Salamov A.A."/>
            <person name="Savidor A."/>
            <person name="Scheuring C.F."/>
            <person name="Smith B.M."/>
            <person name="Sobral B.W."/>
            <person name="Terry A."/>
            <person name="Torto-Alalibo T.A."/>
            <person name="Win J."/>
            <person name="Xu Z."/>
            <person name="Zhang H."/>
            <person name="Grigoriev I.V."/>
            <person name="Rokhsar D.S."/>
            <person name="Boore J.L."/>
        </authorList>
    </citation>
    <scope>NUCLEOTIDE SEQUENCE [LARGE SCALE GENOMIC DNA]</scope>
    <source>
        <strain evidence="3">Pr102</strain>
    </source>
</reference>
<name>H3H6F7_PHYRM</name>
<protein>
    <submittedName>
        <fullName evidence="2">Uncharacterized protein</fullName>
    </submittedName>
</protein>
<dbReference type="EMBL" id="DS566562">
    <property type="status" value="NOT_ANNOTATED_CDS"/>
    <property type="molecule type" value="Genomic_DNA"/>
</dbReference>
<keyword evidence="3" id="KW-1185">Reference proteome</keyword>
<sequence>MTEVAAAQLLATVQQPFPQNQEKHVKRENGAEDAAATQSVQAAQGATTRTSVSRAQSASRTQGASNAEQTPHSGSRRSAGKRKPPKKEKRQDTSPPADPDPSGDSSSEDSSSSESDYDFGQDADNNLTAAKTPEGTTLLTFRPYINSHTLSKFDTKAAIRERVHWWEQFANLAAQGAWSNKMRIEELVVKWMLDIFVMD</sequence>
<dbReference type="AlphaFoldDB" id="H3H6F7"/>